<feature type="compositionally biased region" description="Basic and acidic residues" evidence="1">
    <location>
        <begin position="59"/>
        <end position="68"/>
    </location>
</feature>
<protein>
    <submittedName>
        <fullName evidence="2">Uncharacterized protein</fullName>
    </submittedName>
</protein>
<evidence type="ECO:0000313" key="3">
    <source>
        <dbReference type="Proteomes" id="UP000774326"/>
    </source>
</evidence>
<feature type="non-terminal residue" evidence="2">
    <location>
        <position position="1"/>
    </location>
</feature>
<gene>
    <name evidence="2" type="ORF">WICPIJ_003179</name>
</gene>
<evidence type="ECO:0000313" key="2">
    <source>
        <dbReference type="EMBL" id="KAH3685848.1"/>
    </source>
</evidence>
<dbReference type="Proteomes" id="UP000774326">
    <property type="component" value="Unassembled WGS sequence"/>
</dbReference>
<feature type="region of interest" description="Disordered" evidence="1">
    <location>
        <begin position="1"/>
        <end position="68"/>
    </location>
</feature>
<dbReference type="EMBL" id="JAEUBG010001756">
    <property type="protein sequence ID" value="KAH3685848.1"/>
    <property type="molecule type" value="Genomic_DNA"/>
</dbReference>
<organism evidence="2 3">
    <name type="scientific">Wickerhamomyces pijperi</name>
    <name type="common">Yeast</name>
    <name type="synonym">Pichia pijperi</name>
    <dbReference type="NCBI Taxonomy" id="599730"/>
    <lineage>
        <taxon>Eukaryota</taxon>
        <taxon>Fungi</taxon>
        <taxon>Dikarya</taxon>
        <taxon>Ascomycota</taxon>
        <taxon>Saccharomycotina</taxon>
        <taxon>Saccharomycetes</taxon>
        <taxon>Phaffomycetales</taxon>
        <taxon>Wickerhamomycetaceae</taxon>
        <taxon>Wickerhamomyces</taxon>
    </lineage>
</organism>
<reference evidence="2" key="1">
    <citation type="journal article" date="2021" name="Open Biol.">
        <title>Shared evolutionary footprints suggest mitochondrial oxidative damage underlies multiple complex I losses in fungi.</title>
        <authorList>
            <person name="Schikora-Tamarit M.A."/>
            <person name="Marcet-Houben M."/>
            <person name="Nosek J."/>
            <person name="Gabaldon T."/>
        </authorList>
    </citation>
    <scope>NUCLEOTIDE SEQUENCE</scope>
    <source>
        <strain evidence="2">CBS2887</strain>
    </source>
</reference>
<evidence type="ECO:0000256" key="1">
    <source>
        <dbReference type="SAM" id="MobiDB-lite"/>
    </source>
</evidence>
<dbReference type="AlphaFoldDB" id="A0A9P8TN88"/>
<accession>A0A9P8TN88</accession>
<name>A0A9P8TN88_WICPI</name>
<comment type="caution">
    <text evidence="2">The sequence shown here is derived from an EMBL/GenBank/DDBJ whole genome shotgun (WGS) entry which is preliminary data.</text>
</comment>
<sequence>PAHHKVPDQTAEFQTQLGEQKTVEKKRPVAADGRGAVPVARDRRRGVQRAGRAQVHAPGDQEKRGRGP</sequence>
<reference evidence="2" key="2">
    <citation type="submission" date="2021-01" db="EMBL/GenBank/DDBJ databases">
        <authorList>
            <person name="Schikora-Tamarit M.A."/>
        </authorList>
    </citation>
    <scope>NUCLEOTIDE SEQUENCE</scope>
    <source>
        <strain evidence="2">CBS2887</strain>
    </source>
</reference>
<keyword evidence="3" id="KW-1185">Reference proteome</keyword>
<proteinExistence type="predicted"/>